<keyword evidence="5 7" id="KW-0456">Lyase</keyword>
<evidence type="ECO:0000256" key="8">
    <source>
        <dbReference type="SAM" id="MobiDB-lite"/>
    </source>
</evidence>
<keyword evidence="1 7" id="KW-1003">Cell membrane</keyword>
<comment type="function">
    <text evidence="7">Functions as a peptidoglycan terminase that cleaves nascent peptidoglycan strands endolytically to terminate their elongation.</text>
</comment>
<gene>
    <name evidence="7" type="primary">mltG</name>
    <name evidence="9" type="ORF">FHU39_001271</name>
</gene>
<feature type="region of interest" description="Disordered" evidence="8">
    <location>
        <begin position="1"/>
        <end position="49"/>
    </location>
</feature>
<proteinExistence type="inferred from homology"/>
<keyword evidence="6 7" id="KW-0961">Cell wall biogenesis/degradation</keyword>
<name>A0A839N1P1_9MICO</name>
<dbReference type="PANTHER" id="PTHR30518">
    <property type="entry name" value="ENDOLYTIC MUREIN TRANSGLYCOSYLASE"/>
    <property type="match status" value="1"/>
</dbReference>
<evidence type="ECO:0000256" key="3">
    <source>
        <dbReference type="ARBA" id="ARBA00022989"/>
    </source>
</evidence>
<dbReference type="RefSeq" id="WP_183319575.1">
    <property type="nucleotide sequence ID" value="NZ_JACHVQ010000001.1"/>
</dbReference>
<evidence type="ECO:0000313" key="10">
    <source>
        <dbReference type="Proteomes" id="UP000559182"/>
    </source>
</evidence>
<dbReference type="InterPro" id="IPR003770">
    <property type="entry name" value="MLTG-like"/>
</dbReference>
<feature type="site" description="Important for catalytic activity" evidence="7">
    <location>
        <position position="314"/>
    </location>
</feature>
<sequence length="439" mass="47496">MSTPSNPDTAGEPTPRTRREAREQAARLGQGAADDVDDAPAALPDEDETGELVAVHPDDEPWEGFSDWSGAEEHGIRGQHTSYEAMKRHHKRRAGRSCLLLILVMVLVIGGLGYAASKLGHISLPGLSQGAPDYSGTGSGTVQITVQEGDTGADIAQTLLKAGVVKSTTAFVQVANVSRDFSTIQPGRYTLHRKMSARAALDLMLDPKSFSSTGVTIPEGLWASQIFSVLSQRTGVPVADYKKVTAASLGLPKAANGHLEGYLFPSTYNFTSRMTATQQLTAMVAEWRKKIEPLHIPAAKLHDVMVIASLVEAESKLPDDGPKVARVITNRVAKNMPLQLDSTIHYAEGKRGKITTTDAERAKKGPYNTYLNQGLPPTPIDNPGMHSITSALHPAPGSWLYFVTVDPETGKTLFATTFDQQHKNEQVFHTWCKQHQGKC</sequence>
<feature type="transmembrane region" description="Helical" evidence="7">
    <location>
        <begin position="97"/>
        <end position="116"/>
    </location>
</feature>
<dbReference type="PANTHER" id="PTHR30518:SF2">
    <property type="entry name" value="ENDOLYTIC MUREIN TRANSGLYCOSYLASE"/>
    <property type="match status" value="1"/>
</dbReference>
<dbReference type="CDD" id="cd08010">
    <property type="entry name" value="MltG_like"/>
    <property type="match status" value="1"/>
</dbReference>
<keyword evidence="3 7" id="KW-1133">Transmembrane helix</keyword>
<evidence type="ECO:0000256" key="4">
    <source>
        <dbReference type="ARBA" id="ARBA00023136"/>
    </source>
</evidence>
<feature type="compositionally biased region" description="Acidic residues" evidence="8">
    <location>
        <begin position="34"/>
        <end position="49"/>
    </location>
</feature>
<dbReference type="NCBIfam" id="TIGR00247">
    <property type="entry name" value="endolytic transglycosylase MltG"/>
    <property type="match status" value="1"/>
</dbReference>
<reference evidence="9 10" key="1">
    <citation type="submission" date="2020-08" db="EMBL/GenBank/DDBJ databases">
        <title>Sequencing the genomes of 1000 actinobacteria strains.</title>
        <authorList>
            <person name="Klenk H.-P."/>
        </authorList>
    </citation>
    <scope>NUCLEOTIDE SEQUENCE [LARGE SCALE GENOMIC DNA]</scope>
    <source>
        <strain evidence="9 10">DSM 105369</strain>
    </source>
</reference>
<dbReference type="EMBL" id="JACHVQ010000001">
    <property type="protein sequence ID" value="MBB2891287.1"/>
    <property type="molecule type" value="Genomic_DNA"/>
</dbReference>
<comment type="subcellular location">
    <subcellularLocation>
        <location evidence="7">Cell membrane</location>
        <topology evidence="7">Single-pass membrane protein</topology>
    </subcellularLocation>
</comment>
<evidence type="ECO:0000256" key="7">
    <source>
        <dbReference type="HAMAP-Rule" id="MF_02065"/>
    </source>
</evidence>
<keyword evidence="10" id="KW-1185">Reference proteome</keyword>
<evidence type="ECO:0000256" key="1">
    <source>
        <dbReference type="ARBA" id="ARBA00022475"/>
    </source>
</evidence>
<protein>
    <recommendedName>
        <fullName evidence="7">Endolytic murein transglycosylase</fullName>
        <ecNumber evidence="7">4.2.2.29</ecNumber>
    </recommendedName>
    <alternativeName>
        <fullName evidence="7">Peptidoglycan lytic transglycosylase</fullName>
    </alternativeName>
    <alternativeName>
        <fullName evidence="7">Peptidoglycan polymerization terminase</fullName>
    </alternativeName>
</protein>
<evidence type="ECO:0000256" key="5">
    <source>
        <dbReference type="ARBA" id="ARBA00023239"/>
    </source>
</evidence>
<organism evidence="9 10">
    <name type="scientific">Flexivirga oryzae</name>
    <dbReference type="NCBI Taxonomy" id="1794944"/>
    <lineage>
        <taxon>Bacteria</taxon>
        <taxon>Bacillati</taxon>
        <taxon>Actinomycetota</taxon>
        <taxon>Actinomycetes</taxon>
        <taxon>Micrococcales</taxon>
        <taxon>Dermacoccaceae</taxon>
        <taxon>Flexivirga</taxon>
    </lineage>
</organism>
<feature type="compositionally biased region" description="Basic and acidic residues" evidence="8">
    <location>
        <begin position="15"/>
        <end position="25"/>
    </location>
</feature>
<dbReference type="GO" id="GO:0071555">
    <property type="term" value="P:cell wall organization"/>
    <property type="evidence" value="ECO:0007669"/>
    <property type="project" value="UniProtKB-KW"/>
</dbReference>
<keyword evidence="4 7" id="KW-0472">Membrane</keyword>
<dbReference type="Gene3D" id="3.30.1490.480">
    <property type="entry name" value="Endolytic murein transglycosylase"/>
    <property type="match status" value="1"/>
</dbReference>
<dbReference type="AlphaFoldDB" id="A0A839N1P1"/>
<comment type="catalytic activity">
    <reaction evidence="7">
        <text>a peptidoglycan chain = a peptidoglycan chain with N-acetyl-1,6-anhydromuramyl-[peptide] at the reducing end + a peptidoglycan chain with N-acetylglucosamine at the non-reducing end.</text>
        <dbReference type="EC" id="4.2.2.29"/>
    </reaction>
</comment>
<dbReference type="EC" id="4.2.2.29" evidence="7"/>
<evidence type="ECO:0000313" key="9">
    <source>
        <dbReference type="EMBL" id="MBB2891287.1"/>
    </source>
</evidence>
<dbReference type="GO" id="GO:0009252">
    <property type="term" value="P:peptidoglycan biosynthetic process"/>
    <property type="evidence" value="ECO:0007669"/>
    <property type="project" value="UniProtKB-UniRule"/>
</dbReference>
<evidence type="ECO:0000256" key="2">
    <source>
        <dbReference type="ARBA" id="ARBA00022692"/>
    </source>
</evidence>
<accession>A0A839N1P1</accession>
<dbReference type="Pfam" id="PF02618">
    <property type="entry name" value="YceG"/>
    <property type="match status" value="1"/>
</dbReference>
<comment type="similarity">
    <text evidence="7">Belongs to the transglycosylase MltG family.</text>
</comment>
<comment type="caution">
    <text evidence="9">The sequence shown here is derived from an EMBL/GenBank/DDBJ whole genome shotgun (WGS) entry which is preliminary data.</text>
</comment>
<dbReference type="HAMAP" id="MF_02065">
    <property type="entry name" value="MltG"/>
    <property type="match status" value="1"/>
</dbReference>
<evidence type="ECO:0000256" key="6">
    <source>
        <dbReference type="ARBA" id="ARBA00023316"/>
    </source>
</evidence>
<dbReference type="Proteomes" id="UP000559182">
    <property type="component" value="Unassembled WGS sequence"/>
</dbReference>
<dbReference type="GO" id="GO:0008932">
    <property type="term" value="F:lytic endotransglycosylase activity"/>
    <property type="evidence" value="ECO:0007669"/>
    <property type="project" value="UniProtKB-UniRule"/>
</dbReference>
<dbReference type="GO" id="GO:0005886">
    <property type="term" value="C:plasma membrane"/>
    <property type="evidence" value="ECO:0007669"/>
    <property type="project" value="UniProtKB-SubCell"/>
</dbReference>
<keyword evidence="2 7" id="KW-0812">Transmembrane</keyword>